<keyword evidence="1" id="KW-0732">Signal</keyword>
<dbReference type="EMBL" id="JAEQBW010000003">
    <property type="protein sequence ID" value="MBK6265260.1"/>
    <property type="molecule type" value="Genomic_DNA"/>
</dbReference>
<feature type="signal peptide" evidence="1">
    <location>
        <begin position="1"/>
        <end position="23"/>
    </location>
</feature>
<dbReference type="Proteomes" id="UP000611723">
    <property type="component" value="Unassembled WGS sequence"/>
</dbReference>
<dbReference type="AlphaFoldDB" id="A0A934WYP2"/>
<dbReference type="InterPro" id="IPR032710">
    <property type="entry name" value="NTF2-like_dom_sf"/>
</dbReference>
<sequence length="155" mass="18184">MKKTLIPFISILLFLFLTNRSNAQEKILTHKDSLNAILKEYYDLNLKIFQTGSKVEDIDDLFSLFTEDFIYVHPKYGGNYSREDLYNGYKNNQSNGRYNGKIADIKIENKIVGLNAIVVERRFVKKTGDEMNEGEVQMTLFEFKEGKISRIMEYW</sequence>
<dbReference type="SUPFAM" id="SSF54427">
    <property type="entry name" value="NTF2-like"/>
    <property type="match status" value="1"/>
</dbReference>
<comment type="caution">
    <text evidence="2">The sequence shown here is derived from an EMBL/GenBank/DDBJ whole genome shotgun (WGS) entry which is preliminary data.</text>
</comment>
<keyword evidence="3" id="KW-1185">Reference proteome</keyword>
<protein>
    <submittedName>
        <fullName evidence="2">Nuclear transport factor 2 family protein</fullName>
    </submittedName>
</protein>
<proteinExistence type="predicted"/>
<reference evidence="2" key="1">
    <citation type="submission" date="2021-01" db="EMBL/GenBank/DDBJ databases">
        <title>Marivirga aurantiaca sp. nov., isolated from intertidal surface sediments.</title>
        <authorList>
            <person name="Zhang M."/>
        </authorList>
    </citation>
    <scope>NUCLEOTIDE SEQUENCE</scope>
    <source>
        <strain evidence="2">S37H4</strain>
    </source>
</reference>
<gene>
    <name evidence="2" type="ORF">JKA74_09430</name>
</gene>
<evidence type="ECO:0000313" key="3">
    <source>
        <dbReference type="Proteomes" id="UP000611723"/>
    </source>
</evidence>
<evidence type="ECO:0000256" key="1">
    <source>
        <dbReference type="SAM" id="SignalP"/>
    </source>
</evidence>
<name>A0A934WYP2_9BACT</name>
<dbReference type="RefSeq" id="WP_201430932.1">
    <property type="nucleotide sequence ID" value="NZ_JAEQBW010000003.1"/>
</dbReference>
<organism evidence="2 3">
    <name type="scientific">Marivirga aurantiaca</name>
    <dbReference type="NCBI Taxonomy" id="2802615"/>
    <lineage>
        <taxon>Bacteria</taxon>
        <taxon>Pseudomonadati</taxon>
        <taxon>Bacteroidota</taxon>
        <taxon>Cytophagia</taxon>
        <taxon>Cytophagales</taxon>
        <taxon>Marivirgaceae</taxon>
        <taxon>Marivirga</taxon>
    </lineage>
</organism>
<accession>A0A934WYP2</accession>
<dbReference type="Gene3D" id="3.10.450.50">
    <property type="match status" value="1"/>
</dbReference>
<evidence type="ECO:0000313" key="2">
    <source>
        <dbReference type="EMBL" id="MBK6265260.1"/>
    </source>
</evidence>
<feature type="chain" id="PRO_5037390994" evidence="1">
    <location>
        <begin position="24"/>
        <end position="155"/>
    </location>
</feature>